<name>A0A7L5DYW4_9SPHI</name>
<accession>A0A7L5DYW4</accession>
<comment type="similarity">
    <text evidence="1">Belongs to the metallo-beta-lactamase superfamily.</text>
</comment>
<dbReference type="Gene3D" id="3.60.15.10">
    <property type="entry name" value="Ribonuclease Z/Hydroxyacylglutathione hydrolase-like"/>
    <property type="match status" value="1"/>
</dbReference>
<dbReference type="Proteomes" id="UP000503278">
    <property type="component" value="Chromosome"/>
</dbReference>
<dbReference type="SUPFAM" id="SSF56281">
    <property type="entry name" value="Metallo-hydrolase/oxidoreductase"/>
    <property type="match status" value="1"/>
</dbReference>
<keyword evidence="4" id="KW-0862">Zinc</keyword>
<gene>
    <name evidence="6" type="ORF">HH214_05185</name>
</gene>
<dbReference type="GO" id="GO:0016787">
    <property type="term" value="F:hydrolase activity"/>
    <property type="evidence" value="ECO:0007669"/>
    <property type="project" value="UniProtKB-KW"/>
</dbReference>
<dbReference type="InterPro" id="IPR036866">
    <property type="entry name" value="RibonucZ/Hydroxyglut_hydro"/>
</dbReference>
<dbReference type="AlphaFoldDB" id="A0A7L5DYW4"/>
<dbReference type="RefSeq" id="WP_169606324.1">
    <property type="nucleotide sequence ID" value="NZ_CP051682.1"/>
</dbReference>
<evidence type="ECO:0000313" key="6">
    <source>
        <dbReference type="EMBL" id="QJD95307.1"/>
    </source>
</evidence>
<keyword evidence="7" id="KW-1185">Reference proteome</keyword>
<evidence type="ECO:0000256" key="1">
    <source>
        <dbReference type="ARBA" id="ARBA00007749"/>
    </source>
</evidence>
<dbReference type="SMART" id="SM00849">
    <property type="entry name" value="Lactamase_B"/>
    <property type="match status" value="1"/>
</dbReference>
<dbReference type="KEGG" id="mrob:HH214_05185"/>
<sequence>MEIFALGEGSYSVDATKKFVPFDPKTDNAKDRPGSLFIHVNPFLIKTERDLIVLDAGLGFKDKQGELLLHQHIREAGFAPSEVTLVLLSHLHYDHTGGLVTERNGKLEPSFPQATHVIQRGEWDYALSGKSTSYRKPIFETLQQKAKITFVEGSGELQPGIHFELSGGHTQYHQVFWLQEGEQRVFFGGDELPEPEQLQRKFAAKYDFDGRKAMHLREEYGLKAAHENWICLFYHAKSITIGHVNYMNDAFTITPYLT</sequence>
<dbReference type="GO" id="GO:0046872">
    <property type="term" value="F:metal ion binding"/>
    <property type="evidence" value="ECO:0007669"/>
    <property type="project" value="UniProtKB-KW"/>
</dbReference>
<dbReference type="Pfam" id="PF00753">
    <property type="entry name" value="Lactamase_B"/>
    <property type="match status" value="1"/>
</dbReference>
<evidence type="ECO:0000256" key="2">
    <source>
        <dbReference type="ARBA" id="ARBA00022723"/>
    </source>
</evidence>
<keyword evidence="2" id="KW-0479">Metal-binding</keyword>
<dbReference type="InterPro" id="IPR001279">
    <property type="entry name" value="Metallo-B-lactamas"/>
</dbReference>
<dbReference type="PANTHER" id="PTHR42978">
    <property type="entry name" value="QUORUM-QUENCHING LACTONASE YTNP-RELATED-RELATED"/>
    <property type="match status" value="1"/>
</dbReference>
<evidence type="ECO:0000256" key="3">
    <source>
        <dbReference type="ARBA" id="ARBA00022801"/>
    </source>
</evidence>
<feature type="domain" description="Metallo-beta-lactamase" evidence="5">
    <location>
        <begin position="39"/>
        <end position="235"/>
    </location>
</feature>
<organism evidence="6 7">
    <name type="scientific">Mucilaginibacter robiniae</name>
    <dbReference type="NCBI Taxonomy" id="2728022"/>
    <lineage>
        <taxon>Bacteria</taxon>
        <taxon>Pseudomonadati</taxon>
        <taxon>Bacteroidota</taxon>
        <taxon>Sphingobacteriia</taxon>
        <taxon>Sphingobacteriales</taxon>
        <taxon>Sphingobacteriaceae</taxon>
        <taxon>Mucilaginibacter</taxon>
    </lineage>
</organism>
<reference evidence="6 7" key="1">
    <citation type="submission" date="2020-04" db="EMBL/GenBank/DDBJ databases">
        <title>Genome sequencing of novel species.</title>
        <authorList>
            <person name="Heo J."/>
            <person name="Kim S.-J."/>
            <person name="Kim J.-S."/>
            <person name="Hong S.-B."/>
            <person name="Kwon S.-W."/>
        </authorList>
    </citation>
    <scope>NUCLEOTIDE SEQUENCE [LARGE SCALE GENOMIC DNA]</scope>
    <source>
        <strain evidence="6 7">F39-2</strain>
    </source>
</reference>
<evidence type="ECO:0000256" key="4">
    <source>
        <dbReference type="ARBA" id="ARBA00022833"/>
    </source>
</evidence>
<dbReference type="EMBL" id="CP051682">
    <property type="protein sequence ID" value="QJD95307.1"/>
    <property type="molecule type" value="Genomic_DNA"/>
</dbReference>
<protein>
    <submittedName>
        <fullName evidence="6">MBL fold metallo-hydrolase</fullName>
    </submittedName>
</protein>
<proteinExistence type="inferred from homology"/>
<evidence type="ECO:0000259" key="5">
    <source>
        <dbReference type="SMART" id="SM00849"/>
    </source>
</evidence>
<evidence type="ECO:0000313" key="7">
    <source>
        <dbReference type="Proteomes" id="UP000503278"/>
    </source>
</evidence>
<dbReference type="InterPro" id="IPR051013">
    <property type="entry name" value="MBL_superfamily_lactonases"/>
</dbReference>
<keyword evidence="3 6" id="KW-0378">Hydrolase</keyword>